<proteinExistence type="predicted"/>
<name>A0A127P7M8_9BURK</name>
<accession>A0A127P7M8</accession>
<evidence type="ECO:0000313" key="1">
    <source>
        <dbReference type="EMBL" id="AMO93644.1"/>
    </source>
</evidence>
<evidence type="ECO:0000313" key="2">
    <source>
        <dbReference type="Proteomes" id="UP000072421"/>
    </source>
</evidence>
<protein>
    <submittedName>
        <fullName evidence="1">Uncharacterized protein</fullName>
    </submittedName>
</protein>
<gene>
    <name evidence="1" type="ORF">CFter6_0921</name>
</gene>
<dbReference type="PATRIC" id="fig|158899.10.peg.940"/>
<dbReference type="EMBL" id="CP013232">
    <property type="protein sequence ID" value="AMO93644.1"/>
    <property type="molecule type" value="Genomic_DNA"/>
</dbReference>
<dbReference type="Proteomes" id="UP000072421">
    <property type="component" value="Chromosome"/>
</dbReference>
<dbReference type="AlphaFoldDB" id="A0A127P7M8"/>
<sequence length="41" mass="4583">MKIDAPSTQRPFHAEPKRVKILGKTDGIVNQLRGIILPSEK</sequence>
<reference evidence="1 2" key="1">
    <citation type="submission" date="2015-11" db="EMBL/GenBank/DDBJ databases">
        <title>Exploring the genomic traits of fungus-feeding bacterial genus Collimonas.</title>
        <authorList>
            <person name="Song C."/>
            <person name="Schmidt R."/>
            <person name="de Jager V."/>
            <person name="Krzyzanowska D."/>
            <person name="Jongedijk E."/>
            <person name="Cankar K."/>
            <person name="Beekwilder J."/>
            <person name="van Veen A."/>
            <person name="de Boer W."/>
            <person name="van Veen J.A."/>
            <person name="Garbeva P."/>
        </authorList>
    </citation>
    <scope>NUCLEOTIDE SEQUENCE [LARGE SCALE GENOMIC DNA]</scope>
    <source>
        <strain evidence="1 2">Ter6</strain>
    </source>
</reference>
<organism evidence="1">
    <name type="scientific">Collimonas fungivorans</name>
    <dbReference type="NCBI Taxonomy" id="158899"/>
    <lineage>
        <taxon>Bacteria</taxon>
        <taxon>Pseudomonadati</taxon>
        <taxon>Pseudomonadota</taxon>
        <taxon>Betaproteobacteria</taxon>
        <taxon>Burkholderiales</taxon>
        <taxon>Oxalobacteraceae</taxon>
        <taxon>Collimonas</taxon>
    </lineage>
</organism>